<dbReference type="GO" id="GO:0046427">
    <property type="term" value="P:positive regulation of receptor signaling pathway via JAK-STAT"/>
    <property type="evidence" value="ECO:0007669"/>
    <property type="project" value="TreeGrafter"/>
</dbReference>
<protein>
    <submittedName>
        <fullName evidence="10">Interleukin-7 receptor subunit alpha isoform X2</fullName>
    </submittedName>
</protein>
<organism evidence="9 10">
    <name type="scientific">Thamnophis sirtalis</name>
    <dbReference type="NCBI Taxonomy" id="35019"/>
    <lineage>
        <taxon>Eukaryota</taxon>
        <taxon>Metazoa</taxon>
        <taxon>Chordata</taxon>
        <taxon>Craniata</taxon>
        <taxon>Vertebrata</taxon>
        <taxon>Euteleostomi</taxon>
        <taxon>Lepidosauria</taxon>
        <taxon>Squamata</taxon>
        <taxon>Bifurcata</taxon>
        <taxon>Unidentata</taxon>
        <taxon>Episquamata</taxon>
        <taxon>Toxicofera</taxon>
        <taxon>Serpentes</taxon>
        <taxon>Colubroidea</taxon>
        <taxon>Colubridae</taxon>
        <taxon>Natricinae</taxon>
        <taxon>Thamnophis</taxon>
    </lineage>
</organism>
<keyword evidence="6 10" id="KW-0675">Receptor</keyword>
<evidence type="ECO:0000313" key="9">
    <source>
        <dbReference type="Proteomes" id="UP000504617"/>
    </source>
</evidence>
<dbReference type="GeneID" id="106551942"/>
<keyword evidence="5 7" id="KW-0472">Membrane</keyword>
<evidence type="ECO:0000256" key="1">
    <source>
        <dbReference type="ARBA" id="ARBA00004167"/>
    </source>
</evidence>
<comment type="subcellular location">
    <subcellularLocation>
        <location evidence="1">Membrane</location>
        <topology evidence="1">Single-pass membrane protein</topology>
    </subcellularLocation>
</comment>
<gene>
    <name evidence="10" type="primary">IL7R</name>
</gene>
<dbReference type="InterPro" id="IPR036116">
    <property type="entry name" value="FN3_sf"/>
</dbReference>
<feature type="transmembrane region" description="Helical" evidence="7">
    <location>
        <begin position="201"/>
        <end position="225"/>
    </location>
</feature>
<evidence type="ECO:0000256" key="2">
    <source>
        <dbReference type="ARBA" id="ARBA00022692"/>
    </source>
</evidence>
<keyword evidence="3 8" id="KW-0732">Signal</keyword>
<dbReference type="InterPro" id="IPR003531">
    <property type="entry name" value="Hempt_rcpt_S_F1_CS"/>
</dbReference>
<evidence type="ECO:0000256" key="3">
    <source>
        <dbReference type="ARBA" id="ARBA00022729"/>
    </source>
</evidence>
<reference evidence="10" key="1">
    <citation type="submission" date="2025-08" db="UniProtKB">
        <authorList>
            <consortium name="RefSeq"/>
        </authorList>
    </citation>
    <scope>IDENTIFICATION</scope>
</reference>
<dbReference type="OrthoDB" id="8611929at2759"/>
<dbReference type="InterPro" id="IPR013783">
    <property type="entry name" value="Ig-like_fold"/>
</dbReference>
<dbReference type="GO" id="GO:0004896">
    <property type="term" value="F:cytokine receptor activity"/>
    <property type="evidence" value="ECO:0007669"/>
    <property type="project" value="InterPro"/>
</dbReference>
<dbReference type="PROSITE" id="PS01355">
    <property type="entry name" value="HEMATOPO_REC_S_F1"/>
    <property type="match status" value="1"/>
</dbReference>
<evidence type="ECO:0000313" key="10">
    <source>
        <dbReference type="RefSeq" id="XP_013925581.1"/>
    </source>
</evidence>
<feature type="signal peptide" evidence="8">
    <location>
        <begin position="1"/>
        <end position="15"/>
    </location>
</feature>
<accession>A0A6I9YN48</accession>
<name>A0A6I9YN48_9SAUR</name>
<keyword evidence="2 7" id="KW-0812">Transmembrane</keyword>
<dbReference type="SUPFAM" id="SSF49265">
    <property type="entry name" value="Fibronectin type III"/>
    <property type="match status" value="1"/>
</dbReference>
<keyword evidence="4 7" id="KW-1133">Transmembrane helix</keyword>
<dbReference type="Proteomes" id="UP000504617">
    <property type="component" value="Unplaced"/>
</dbReference>
<dbReference type="GO" id="GO:0030097">
    <property type="term" value="P:hemopoiesis"/>
    <property type="evidence" value="ECO:0007669"/>
    <property type="project" value="TreeGrafter"/>
</dbReference>
<dbReference type="CTD" id="3575"/>
<dbReference type="AlphaFoldDB" id="A0A6I9YN48"/>
<evidence type="ECO:0000256" key="4">
    <source>
        <dbReference type="ARBA" id="ARBA00022989"/>
    </source>
</evidence>
<evidence type="ECO:0000256" key="8">
    <source>
        <dbReference type="SAM" id="SignalP"/>
    </source>
</evidence>
<evidence type="ECO:0000256" key="5">
    <source>
        <dbReference type="ARBA" id="ARBA00023136"/>
    </source>
</evidence>
<feature type="chain" id="PRO_5027035708" evidence="8">
    <location>
        <begin position="16"/>
        <end position="419"/>
    </location>
</feature>
<proteinExistence type="predicted"/>
<dbReference type="RefSeq" id="XP_013925581.1">
    <property type="nucleotide sequence ID" value="XM_014070106.1"/>
</dbReference>
<sequence>MLGLLTNFLICEATGTEVNLNEANAHFSVYGTQPRSCFMKNPLVANCSIYSTDLIGSLDICLTITLTNPCKNCQKLKAVHWVKPEAPYGLNITYQEQAHEYLVQFSTPHMANSFLKDKLIHQLAYRQENTDWTTTESDFVRLKLLGQLFEPNVMYEMKVRSRPNGDYFGGYWSDWSSSQNFTTSARTSSGIKLRFHSLDKVVLITVSIASFFVLFIVILLVPIFWKNRIKAIVWPTIPNHQKTLDKFCNKLRKTSNTSFFNAESLGYADIHKVESIQAKSEAAHLQPPSCSPEAETEDLVEPKSNLNHIHHGWLKLPLAYEGMLSTEEKATLYSGSEDTSGDHSVLSINLYNEGRMADQHGWNSQDLCKYSILPMDHIFPPELKAGSCDHTYSNGKTRVLNKEETYITMASFFENKGKL</sequence>
<keyword evidence="9" id="KW-1185">Reference proteome</keyword>
<evidence type="ECO:0000256" key="7">
    <source>
        <dbReference type="SAM" id="Phobius"/>
    </source>
</evidence>
<dbReference type="PANTHER" id="PTHR23037">
    <property type="entry name" value="CYTOKINE RECEPTOR"/>
    <property type="match status" value="1"/>
</dbReference>
<dbReference type="GO" id="GO:0009897">
    <property type="term" value="C:external side of plasma membrane"/>
    <property type="evidence" value="ECO:0007669"/>
    <property type="project" value="TreeGrafter"/>
</dbReference>
<dbReference type="PANTHER" id="PTHR23037:SF27">
    <property type="entry name" value="INTERLEUKIN-7 RECEPTOR SUBUNIT ALPHA"/>
    <property type="match status" value="1"/>
</dbReference>
<evidence type="ECO:0000256" key="6">
    <source>
        <dbReference type="ARBA" id="ARBA00023170"/>
    </source>
</evidence>
<dbReference type="Gene3D" id="2.60.40.10">
    <property type="entry name" value="Immunoglobulins"/>
    <property type="match status" value="1"/>
</dbReference>